<dbReference type="InterPro" id="IPR013113">
    <property type="entry name" value="SIP_FAD-bd"/>
</dbReference>
<evidence type="ECO:0000313" key="5">
    <source>
        <dbReference type="Proteomes" id="UP000256257"/>
    </source>
</evidence>
<dbReference type="Proteomes" id="UP000256257">
    <property type="component" value="Unassembled WGS sequence"/>
</dbReference>
<dbReference type="InterPro" id="IPR039374">
    <property type="entry name" value="SIP_fam"/>
</dbReference>
<name>A0A3D9B2C2_9FLAO</name>
<comment type="similarity">
    <text evidence="1">Belongs to the SIP oxidoreductase family.</text>
</comment>
<dbReference type="CDD" id="cd06193">
    <property type="entry name" value="siderophore_interacting"/>
    <property type="match status" value="1"/>
</dbReference>
<evidence type="ECO:0000259" key="3">
    <source>
        <dbReference type="Pfam" id="PF08021"/>
    </source>
</evidence>
<dbReference type="InterPro" id="IPR017938">
    <property type="entry name" value="Riboflavin_synthase-like_b-brl"/>
</dbReference>
<dbReference type="AlphaFoldDB" id="A0A3D9B2C2"/>
<gene>
    <name evidence="4" type="ORF">DRF67_10620</name>
</gene>
<dbReference type="Gene3D" id="3.40.50.80">
    <property type="entry name" value="Nucleotide-binding domain of ferredoxin-NADP reductase (FNR) module"/>
    <property type="match status" value="1"/>
</dbReference>
<protein>
    <submittedName>
        <fullName evidence="4">Siderophore-interacting protein</fullName>
    </submittedName>
</protein>
<dbReference type="Pfam" id="PF08021">
    <property type="entry name" value="FAD_binding_9"/>
    <property type="match status" value="1"/>
</dbReference>
<dbReference type="Gene3D" id="2.40.30.10">
    <property type="entry name" value="Translation factors"/>
    <property type="match status" value="1"/>
</dbReference>
<dbReference type="InterPro" id="IPR039261">
    <property type="entry name" value="FNR_nucleotide-bd"/>
</dbReference>
<feature type="domain" description="Siderophore-interacting FAD-binding" evidence="3">
    <location>
        <begin position="25"/>
        <end position="136"/>
    </location>
</feature>
<feature type="domain" description="SIP-like Rossmann fold" evidence="2">
    <location>
        <begin position="148"/>
        <end position="265"/>
    </location>
</feature>
<dbReference type="PANTHER" id="PTHR30157:SF0">
    <property type="entry name" value="NADPH-DEPENDENT FERRIC-CHELATE REDUCTASE"/>
    <property type="match status" value="1"/>
</dbReference>
<comment type="caution">
    <text evidence="4">The sequence shown here is derived from an EMBL/GenBank/DDBJ whole genome shotgun (WGS) entry which is preliminary data.</text>
</comment>
<evidence type="ECO:0000259" key="2">
    <source>
        <dbReference type="Pfam" id="PF04954"/>
    </source>
</evidence>
<dbReference type="SUPFAM" id="SSF63380">
    <property type="entry name" value="Riboflavin synthase domain-like"/>
    <property type="match status" value="1"/>
</dbReference>
<sequence>MITGEFPDNNLSMKNFKTIQAALSVSRKEYITPHYIRIFLTGDDVPLIANTTVGVNNKILIPPKEINTIHFPEFDYDKMAWKPQSEDIRPSIRTYTHRGIDLENNEIWIDFVAHGDEGPASAWAINCKQGDVLGVMMKDGKTELYGKAENYLLVADATGIPVLAAILEDLPDTARGTCIIEVHGKEDEQDLETAADINFIWLHNKRPQRGSKLAEAVHQQQLPEESRSGYVAAEFSTVKEIRSYLRKEKHWKQEELYAYSYWKAGVAEDKSAMDRHRENANS</sequence>
<reference evidence="4 5" key="1">
    <citation type="submission" date="2018-06" db="EMBL/GenBank/DDBJ databases">
        <title>Novel Chryseobacterium species.</title>
        <authorList>
            <person name="Newman J."/>
            <person name="Hugo C."/>
            <person name="Oosthuizen L."/>
            <person name="Charimba G."/>
        </authorList>
    </citation>
    <scope>NUCLEOTIDE SEQUENCE [LARGE SCALE GENOMIC DNA]</scope>
    <source>
        <strain evidence="4 5">7_F195</strain>
    </source>
</reference>
<dbReference type="InterPro" id="IPR007037">
    <property type="entry name" value="SIP_rossman_dom"/>
</dbReference>
<evidence type="ECO:0000313" key="4">
    <source>
        <dbReference type="EMBL" id="REC47488.1"/>
    </source>
</evidence>
<accession>A0A3D9B2C2</accession>
<dbReference type="OrthoDB" id="9814826at2"/>
<dbReference type="EMBL" id="QNVV01000008">
    <property type="protein sequence ID" value="REC47488.1"/>
    <property type="molecule type" value="Genomic_DNA"/>
</dbReference>
<keyword evidence="5" id="KW-1185">Reference proteome</keyword>
<dbReference type="PANTHER" id="PTHR30157">
    <property type="entry name" value="FERRIC REDUCTASE, NADPH-DEPENDENT"/>
    <property type="match status" value="1"/>
</dbReference>
<dbReference type="Pfam" id="PF04954">
    <property type="entry name" value="SIP"/>
    <property type="match status" value="1"/>
</dbReference>
<evidence type="ECO:0000256" key="1">
    <source>
        <dbReference type="ARBA" id="ARBA00035644"/>
    </source>
</evidence>
<proteinExistence type="inferred from homology"/>
<organism evidence="4 5">
    <name type="scientific">Chryseobacterium pennipullorum</name>
    <dbReference type="NCBI Taxonomy" id="2258963"/>
    <lineage>
        <taxon>Bacteria</taxon>
        <taxon>Pseudomonadati</taxon>
        <taxon>Bacteroidota</taxon>
        <taxon>Flavobacteriia</taxon>
        <taxon>Flavobacteriales</taxon>
        <taxon>Weeksellaceae</taxon>
        <taxon>Chryseobacterium group</taxon>
        <taxon>Chryseobacterium</taxon>
    </lineage>
</organism>